<keyword evidence="3" id="KW-1185">Reference proteome</keyword>
<dbReference type="Proteomes" id="UP001378592">
    <property type="component" value="Unassembled WGS sequence"/>
</dbReference>
<keyword evidence="1" id="KW-0472">Membrane</keyword>
<gene>
    <name evidence="2" type="ORF">R5R35_008103</name>
</gene>
<accession>A0AAN9UYW7</accession>
<evidence type="ECO:0000313" key="2">
    <source>
        <dbReference type="EMBL" id="KAK7788411.1"/>
    </source>
</evidence>
<keyword evidence="1" id="KW-1133">Transmembrane helix</keyword>
<proteinExistence type="predicted"/>
<reference evidence="2 3" key="1">
    <citation type="submission" date="2024-03" db="EMBL/GenBank/DDBJ databases">
        <title>The genome assembly and annotation of the cricket Gryllus longicercus Weissman &amp; Gray.</title>
        <authorList>
            <person name="Szrajer S."/>
            <person name="Gray D."/>
            <person name="Ylla G."/>
        </authorList>
    </citation>
    <scope>NUCLEOTIDE SEQUENCE [LARGE SCALE GENOMIC DNA]</scope>
    <source>
        <strain evidence="2">DAG 2021-001</strain>
        <tissue evidence="2">Whole body minus gut</tissue>
    </source>
</reference>
<feature type="transmembrane region" description="Helical" evidence="1">
    <location>
        <begin position="31"/>
        <end position="56"/>
    </location>
</feature>
<evidence type="ECO:0000256" key="1">
    <source>
        <dbReference type="SAM" id="Phobius"/>
    </source>
</evidence>
<protein>
    <submittedName>
        <fullName evidence="2">Uncharacterized protein</fullName>
    </submittedName>
</protein>
<dbReference type="EMBL" id="JAZDUA010001135">
    <property type="protein sequence ID" value="KAK7788411.1"/>
    <property type="molecule type" value="Genomic_DNA"/>
</dbReference>
<sequence length="138" mass="14176">MTRKPLHHFFFGAAFLTAAFGLEGEATFLGFGALGFFVGALVTFFTLEGAFLGFFGEAATLRLATAAAAVTLRLPPTALAPAAFFVALAATAFFFVGFAAGAGRFLPAFSPLFSGFPAVAGSLNEPDAPLPSNTQEIG</sequence>
<feature type="transmembrane region" description="Helical" evidence="1">
    <location>
        <begin position="77"/>
        <end position="102"/>
    </location>
</feature>
<dbReference type="AlphaFoldDB" id="A0AAN9UYW7"/>
<organism evidence="2 3">
    <name type="scientific">Gryllus longicercus</name>
    <dbReference type="NCBI Taxonomy" id="2509291"/>
    <lineage>
        <taxon>Eukaryota</taxon>
        <taxon>Metazoa</taxon>
        <taxon>Ecdysozoa</taxon>
        <taxon>Arthropoda</taxon>
        <taxon>Hexapoda</taxon>
        <taxon>Insecta</taxon>
        <taxon>Pterygota</taxon>
        <taxon>Neoptera</taxon>
        <taxon>Polyneoptera</taxon>
        <taxon>Orthoptera</taxon>
        <taxon>Ensifera</taxon>
        <taxon>Gryllidea</taxon>
        <taxon>Grylloidea</taxon>
        <taxon>Gryllidae</taxon>
        <taxon>Gryllinae</taxon>
        <taxon>Gryllus</taxon>
    </lineage>
</organism>
<name>A0AAN9UYW7_9ORTH</name>
<keyword evidence="1" id="KW-0812">Transmembrane</keyword>
<evidence type="ECO:0000313" key="3">
    <source>
        <dbReference type="Proteomes" id="UP001378592"/>
    </source>
</evidence>
<comment type="caution">
    <text evidence="2">The sequence shown here is derived from an EMBL/GenBank/DDBJ whole genome shotgun (WGS) entry which is preliminary data.</text>
</comment>